<dbReference type="InterPro" id="IPR021858">
    <property type="entry name" value="Fun_TF"/>
</dbReference>
<name>A0A8H3BNN8_9AGAM</name>
<comment type="caution">
    <text evidence="1">The sequence shown here is derived from an EMBL/GenBank/DDBJ whole genome shotgun (WGS) entry which is preliminary data.</text>
</comment>
<gene>
    <name evidence="1" type="ORF">RDB_LOCUS150032</name>
</gene>
<dbReference type="AlphaFoldDB" id="A0A8H3BNN8"/>
<accession>A0A8H3BNN8</accession>
<proteinExistence type="predicted"/>
<dbReference type="Pfam" id="PF11951">
    <property type="entry name" value="Fungal_trans_2"/>
    <property type="match status" value="1"/>
</dbReference>
<sequence>MVLQNRGHRKRFQQWILSRLQSSPTSFARWVALLELGIFEAGLTGDASQRHFHIIWIGYVQCFLERECTSSSEIQNRRQDWIYVMLLKIMVGQTPYVYQVLRSVTSVFLELVFSNPTLWPTDSNITHVPILNVLTLGSHEVAAFVLMDCVSAMAFGLPQQVEYDTTTHSRLPSPSHQWSHDTPIEFQVALVDINAYRDNSPTARDWREIENLLLTWQSRPGEYTFTDSWMSITCASSDDLRIQSYVKQLLQVLGTVKKHESSGAEISFLVQYLMAGICARNEAHRKAVRDVLVETREAKFWFIPGSDFVPALDHLWHGAAVDGHPIKWIDYIRSRQAKLPIVV</sequence>
<evidence type="ECO:0000313" key="2">
    <source>
        <dbReference type="Proteomes" id="UP000663841"/>
    </source>
</evidence>
<protein>
    <submittedName>
        <fullName evidence="1">Uncharacterized protein</fullName>
    </submittedName>
</protein>
<reference evidence="1" key="1">
    <citation type="submission" date="2021-01" db="EMBL/GenBank/DDBJ databases">
        <authorList>
            <person name="Kaushik A."/>
        </authorList>
    </citation>
    <scope>NUCLEOTIDE SEQUENCE</scope>
    <source>
        <strain evidence="1">AG3-T5</strain>
    </source>
</reference>
<dbReference type="EMBL" id="CAJMWW010000247">
    <property type="protein sequence ID" value="CAE6460521.1"/>
    <property type="molecule type" value="Genomic_DNA"/>
</dbReference>
<organism evidence="1 2">
    <name type="scientific">Rhizoctonia solani</name>
    <dbReference type="NCBI Taxonomy" id="456999"/>
    <lineage>
        <taxon>Eukaryota</taxon>
        <taxon>Fungi</taxon>
        <taxon>Dikarya</taxon>
        <taxon>Basidiomycota</taxon>
        <taxon>Agaricomycotina</taxon>
        <taxon>Agaricomycetes</taxon>
        <taxon>Cantharellales</taxon>
        <taxon>Ceratobasidiaceae</taxon>
        <taxon>Rhizoctonia</taxon>
    </lineage>
</organism>
<dbReference type="Proteomes" id="UP000663841">
    <property type="component" value="Unassembled WGS sequence"/>
</dbReference>
<evidence type="ECO:0000313" key="1">
    <source>
        <dbReference type="EMBL" id="CAE6460521.1"/>
    </source>
</evidence>